<proteinExistence type="predicted"/>
<reference evidence="3" key="1">
    <citation type="submission" date="2016-10" db="EMBL/GenBank/DDBJ databases">
        <authorList>
            <person name="Varghese N."/>
            <person name="Submissions S."/>
        </authorList>
    </citation>
    <scope>NUCLEOTIDE SEQUENCE [LARGE SCALE GENOMIC DNA]</scope>
    <source>
        <strain evidence="3">ATCC 25963</strain>
    </source>
</reference>
<gene>
    <name evidence="2" type="ORF">SAMN02745121_00627</name>
</gene>
<evidence type="ECO:0000256" key="1">
    <source>
        <dbReference type="SAM" id="Phobius"/>
    </source>
</evidence>
<dbReference type="EMBL" id="FOMX01000002">
    <property type="protein sequence ID" value="SFD56309.1"/>
    <property type="molecule type" value="Genomic_DNA"/>
</dbReference>
<accession>A0A1I1TCJ7</accession>
<feature type="transmembrane region" description="Helical" evidence="1">
    <location>
        <begin position="207"/>
        <end position="228"/>
    </location>
</feature>
<keyword evidence="1" id="KW-0812">Transmembrane</keyword>
<feature type="transmembrane region" description="Helical" evidence="1">
    <location>
        <begin position="12"/>
        <end position="31"/>
    </location>
</feature>
<sequence>MRVTDGPLSLTKVIASIGGAVLAASFFLPLVDLHAGGPATADAFGVESMRRHIEGSRELDSVKPLIAPALQQLDMFAAGPSLRNLSRLVGSTKEILDTVAATGMAPAEVTMASTALGATRLALWLVPLVGAFQAVLPLLTRFRGYAGFFGLVARFSFGLLFLTLALVPLLGAPEARPFFGSAVYAALIGGGLMMAAGVAGVTRGNAVLVLAAQAGILAAMVFGLRALVEAGQRAL</sequence>
<keyword evidence="1" id="KW-0472">Membrane</keyword>
<keyword evidence="3" id="KW-1185">Reference proteome</keyword>
<name>A0A1I1TCJ7_9BACT</name>
<protein>
    <submittedName>
        <fullName evidence="2">Uncharacterized protein</fullName>
    </submittedName>
</protein>
<feature type="transmembrane region" description="Helical" evidence="1">
    <location>
        <begin position="121"/>
        <end position="139"/>
    </location>
</feature>
<evidence type="ECO:0000313" key="2">
    <source>
        <dbReference type="EMBL" id="SFD56309.1"/>
    </source>
</evidence>
<dbReference type="AlphaFoldDB" id="A0A1I1TCJ7"/>
<organism evidence="2 3">
    <name type="scientific">Nannocystis exedens</name>
    <dbReference type="NCBI Taxonomy" id="54"/>
    <lineage>
        <taxon>Bacteria</taxon>
        <taxon>Pseudomonadati</taxon>
        <taxon>Myxococcota</taxon>
        <taxon>Polyangia</taxon>
        <taxon>Nannocystales</taxon>
        <taxon>Nannocystaceae</taxon>
        <taxon>Nannocystis</taxon>
    </lineage>
</organism>
<dbReference type="Proteomes" id="UP000199400">
    <property type="component" value="Unassembled WGS sequence"/>
</dbReference>
<evidence type="ECO:0000313" key="3">
    <source>
        <dbReference type="Proteomes" id="UP000199400"/>
    </source>
</evidence>
<feature type="transmembrane region" description="Helical" evidence="1">
    <location>
        <begin position="145"/>
        <end position="170"/>
    </location>
</feature>
<feature type="transmembrane region" description="Helical" evidence="1">
    <location>
        <begin position="182"/>
        <end position="201"/>
    </location>
</feature>
<dbReference type="STRING" id="54.SAMN02745121_00627"/>
<keyword evidence="1" id="KW-1133">Transmembrane helix</keyword>